<dbReference type="InterPro" id="IPR015991">
    <property type="entry name" value="TatD/YcfH-like"/>
</dbReference>
<evidence type="ECO:0000256" key="1">
    <source>
        <dbReference type="ARBA" id="ARBA00009275"/>
    </source>
</evidence>
<evidence type="ECO:0000313" key="6">
    <source>
        <dbReference type="Proteomes" id="UP001156666"/>
    </source>
</evidence>
<comment type="similarity">
    <text evidence="1">Belongs to the metallo-dependent hydrolases superfamily. TatD-type hydrolase family.</text>
</comment>
<feature type="binding site" evidence="4">
    <location>
        <position position="6"/>
    </location>
    <ligand>
        <name>a divalent metal cation</name>
        <dbReference type="ChEBI" id="CHEBI:60240"/>
        <label>1</label>
    </ligand>
</feature>
<gene>
    <name evidence="5" type="primary">tatD</name>
    <name evidence="5" type="ORF">GCM10007940_12720</name>
</gene>
<reference evidence="5" key="2">
    <citation type="submission" date="2023-01" db="EMBL/GenBank/DDBJ databases">
        <title>Draft genome sequence of Portibacter lacus strain NBRC 108769.</title>
        <authorList>
            <person name="Sun Q."/>
            <person name="Mori K."/>
        </authorList>
    </citation>
    <scope>NUCLEOTIDE SEQUENCE</scope>
    <source>
        <strain evidence="5">NBRC 108769</strain>
    </source>
</reference>
<evidence type="ECO:0000256" key="4">
    <source>
        <dbReference type="PIRSR" id="PIRSR005902-1"/>
    </source>
</evidence>
<dbReference type="Proteomes" id="UP001156666">
    <property type="component" value="Unassembled WGS sequence"/>
</dbReference>
<evidence type="ECO:0000313" key="5">
    <source>
        <dbReference type="EMBL" id="GLR16657.1"/>
    </source>
</evidence>
<dbReference type="InterPro" id="IPR001130">
    <property type="entry name" value="TatD-like"/>
</dbReference>
<dbReference type="GO" id="GO:0004536">
    <property type="term" value="F:DNA nuclease activity"/>
    <property type="evidence" value="ECO:0007669"/>
    <property type="project" value="InterPro"/>
</dbReference>
<dbReference type="GO" id="GO:0016788">
    <property type="term" value="F:hydrolase activity, acting on ester bonds"/>
    <property type="evidence" value="ECO:0007669"/>
    <property type="project" value="InterPro"/>
</dbReference>
<dbReference type="InterPro" id="IPR032466">
    <property type="entry name" value="Metal_Hydrolase"/>
</dbReference>
<keyword evidence="2 4" id="KW-0479">Metal-binding</keyword>
<name>A0AA37SNR8_9BACT</name>
<dbReference type="AlphaFoldDB" id="A0AA37SNR8"/>
<proteinExistence type="inferred from homology"/>
<dbReference type="PIRSF" id="PIRSF005902">
    <property type="entry name" value="DNase_TatD"/>
    <property type="match status" value="1"/>
</dbReference>
<comment type="caution">
    <text evidence="5">The sequence shown here is derived from an EMBL/GenBank/DDBJ whole genome shotgun (WGS) entry which is preliminary data.</text>
</comment>
<feature type="binding site" evidence="4">
    <location>
        <position position="93"/>
    </location>
    <ligand>
        <name>a divalent metal cation</name>
        <dbReference type="ChEBI" id="CHEBI:60240"/>
        <label>1</label>
    </ligand>
</feature>
<feature type="binding site" evidence="4">
    <location>
        <position position="8"/>
    </location>
    <ligand>
        <name>a divalent metal cation</name>
        <dbReference type="ChEBI" id="CHEBI:60240"/>
        <label>1</label>
    </ligand>
</feature>
<evidence type="ECO:0000256" key="2">
    <source>
        <dbReference type="ARBA" id="ARBA00022723"/>
    </source>
</evidence>
<sequence length="259" mass="29798">MYIDTHAHLYLEQFEEDIDLLIELILEAEVNHVYLPNVDSSTYESMMELAGEYPEMLHPMIGVHPCSIKENYKDELKFAREKLESEKFVGIGEIGIDLHWDKTFHKEQKEAFETQIEWSREMGLPFVIHSREALDETIETVTRMQDGNLKGIFHCFNGTEEQANKIKDVGFLIGIGGVITYKNAGVKEELINLPLDMMVLETDSPYLSPTPFRGKRNQSNYIPIIAEQLAVTLDEKLEKVKEVTTKNALDLFNTPIFKK</sequence>
<feature type="binding site" evidence="4">
    <location>
        <position position="203"/>
    </location>
    <ligand>
        <name>a divalent metal cation</name>
        <dbReference type="ChEBI" id="CHEBI:60240"/>
        <label>1</label>
    </ligand>
</feature>
<organism evidence="5 6">
    <name type="scientific">Portibacter lacus</name>
    <dbReference type="NCBI Taxonomy" id="1099794"/>
    <lineage>
        <taxon>Bacteria</taxon>
        <taxon>Pseudomonadati</taxon>
        <taxon>Bacteroidota</taxon>
        <taxon>Saprospiria</taxon>
        <taxon>Saprospirales</taxon>
        <taxon>Haliscomenobacteraceae</taxon>
        <taxon>Portibacter</taxon>
    </lineage>
</organism>
<accession>A0AA37SNR8</accession>
<dbReference type="FunFam" id="3.20.20.140:FF:000005">
    <property type="entry name" value="TatD family hydrolase"/>
    <property type="match status" value="1"/>
</dbReference>
<feature type="binding site" evidence="4">
    <location>
        <position position="154"/>
    </location>
    <ligand>
        <name>a divalent metal cation</name>
        <dbReference type="ChEBI" id="CHEBI:60240"/>
        <label>2</label>
    </ligand>
</feature>
<feature type="binding site" evidence="4">
    <location>
        <position position="129"/>
    </location>
    <ligand>
        <name>a divalent metal cation</name>
        <dbReference type="ChEBI" id="CHEBI:60240"/>
        <label>2</label>
    </ligand>
</feature>
<dbReference type="GO" id="GO:0005829">
    <property type="term" value="C:cytosol"/>
    <property type="evidence" value="ECO:0007669"/>
    <property type="project" value="TreeGrafter"/>
</dbReference>
<dbReference type="NCBIfam" id="TIGR00010">
    <property type="entry name" value="YchF/TatD family DNA exonuclease"/>
    <property type="match status" value="1"/>
</dbReference>
<dbReference type="PANTHER" id="PTHR46124:SF4">
    <property type="entry name" value="HYDROLASE TATD"/>
    <property type="match status" value="1"/>
</dbReference>
<dbReference type="Pfam" id="PF01026">
    <property type="entry name" value="TatD_DNase"/>
    <property type="match status" value="1"/>
</dbReference>
<dbReference type="PANTHER" id="PTHR46124">
    <property type="entry name" value="D-AMINOACYL-TRNA DEACYLASE"/>
    <property type="match status" value="1"/>
</dbReference>
<dbReference type="CDD" id="cd01310">
    <property type="entry name" value="TatD_DNAse"/>
    <property type="match status" value="1"/>
</dbReference>
<reference evidence="5" key="1">
    <citation type="journal article" date="2014" name="Int. J. Syst. Evol. Microbiol.">
        <title>Complete genome sequence of Corynebacterium casei LMG S-19264T (=DSM 44701T), isolated from a smear-ripened cheese.</title>
        <authorList>
            <consortium name="US DOE Joint Genome Institute (JGI-PGF)"/>
            <person name="Walter F."/>
            <person name="Albersmeier A."/>
            <person name="Kalinowski J."/>
            <person name="Ruckert C."/>
        </authorList>
    </citation>
    <scope>NUCLEOTIDE SEQUENCE</scope>
    <source>
        <strain evidence="5">NBRC 108769</strain>
    </source>
</reference>
<keyword evidence="6" id="KW-1185">Reference proteome</keyword>
<keyword evidence="3 5" id="KW-0378">Hydrolase</keyword>
<dbReference type="SUPFAM" id="SSF51556">
    <property type="entry name" value="Metallo-dependent hydrolases"/>
    <property type="match status" value="1"/>
</dbReference>
<dbReference type="EMBL" id="BSOH01000007">
    <property type="protein sequence ID" value="GLR16657.1"/>
    <property type="molecule type" value="Genomic_DNA"/>
</dbReference>
<dbReference type="Gene3D" id="3.20.20.140">
    <property type="entry name" value="Metal-dependent hydrolases"/>
    <property type="match status" value="1"/>
</dbReference>
<protein>
    <submittedName>
        <fullName evidence="5">TatD family hydrolase</fullName>
    </submittedName>
</protein>
<evidence type="ECO:0000256" key="3">
    <source>
        <dbReference type="ARBA" id="ARBA00022801"/>
    </source>
</evidence>
<dbReference type="RefSeq" id="WP_235291152.1">
    <property type="nucleotide sequence ID" value="NZ_BSOH01000007.1"/>
</dbReference>
<dbReference type="GO" id="GO:0046872">
    <property type="term" value="F:metal ion binding"/>
    <property type="evidence" value="ECO:0007669"/>
    <property type="project" value="UniProtKB-KW"/>
</dbReference>